<reference evidence="1 2" key="1">
    <citation type="journal article" date="2019" name="Nat. Plants">
        <title>Stout camphor tree genome fills gaps in understanding of flowering plant genome evolution.</title>
        <authorList>
            <person name="Chaw S.M."/>
            <person name="Liu Y.C."/>
            <person name="Wu Y.W."/>
            <person name="Wang H.Y."/>
            <person name="Lin C.I."/>
            <person name="Wu C.S."/>
            <person name="Ke H.M."/>
            <person name="Chang L.Y."/>
            <person name="Hsu C.Y."/>
            <person name="Yang H.T."/>
            <person name="Sudianto E."/>
            <person name="Hsu M.H."/>
            <person name="Wu K.P."/>
            <person name="Wang L.N."/>
            <person name="Leebens-Mack J.H."/>
            <person name="Tsai I.J."/>
        </authorList>
    </citation>
    <scope>NUCLEOTIDE SEQUENCE [LARGE SCALE GENOMIC DNA]</scope>
    <source>
        <strain evidence="2">cv. Chaw 1501</strain>
        <tissue evidence="1">Young leaves</tissue>
    </source>
</reference>
<dbReference type="EMBL" id="QPKB01000008">
    <property type="protein sequence ID" value="RWR90894.1"/>
    <property type="molecule type" value="Genomic_DNA"/>
</dbReference>
<keyword evidence="2" id="KW-1185">Reference proteome</keyword>
<sequence>MATRLSTFLEISLRGYQRGRNEGRTMGRSKGEKLIQYARSSDLERVQRRERPERQNQNLLADCFCSFALFQDLQNPIDRINSSENDSNLSRGFGSTIPISMLAPFNTSTIF</sequence>
<dbReference type="AlphaFoldDB" id="A0A3S3NMX8"/>
<protein>
    <submittedName>
        <fullName evidence="1">Uncharacterized protein</fullName>
    </submittedName>
</protein>
<evidence type="ECO:0000313" key="1">
    <source>
        <dbReference type="EMBL" id="RWR90894.1"/>
    </source>
</evidence>
<gene>
    <name evidence="1" type="ORF">CKAN_02002200</name>
</gene>
<evidence type="ECO:0000313" key="2">
    <source>
        <dbReference type="Proteomes" id="UP000283530"/>
    </source>
</evidence>
<proteinExistence type="predicted"/>
<dbReference type="Proteomes" id="UP000283530">
    <property type="component" value="Unassembled WGS sequence"/>
</dbReference>
<name>A0A3S3NMX8_9MAGN</name>
<comment type="caution">
    <text evidence="1">The sequence shown here is derived from an EMBL/GenBank/DDBJ whole genome shotgun (WGS) entry which is preliminary data.</text>
</comment>
<organism evidence="1 2">
    <name type="scientific">Cinnamomum micranthum f. kanehirae</name>
    <dbReference type="NCBI Taxonomy" id="337451"/>
    <lineage>
        <taxon>Eukaryota</taxon>
        <taxon>Viridiplantae</taxon>
        <taxon>Streptophyta</taxon>
        <taxon>Embryophyta</taxon>
        <taxon>Tracheophyta</taxon>
        <taxon>Spermatophyta</taxon>
        <taxon>Magnoliopsida</taxon>
        <taxon>Magnoliidae</taxon>
        <taxon>Laurales</taxon>
        <taxon>Lauraceae</taxon>
        <taxon>Cinnamomum</taxon>
    </lineage>
</organism>
<accession>A0A3S3NMX8</accession>